<dbReference type="InParanoid" id="K4BWU7"/>
<feature type="region of interest" description="Disordered" evidence="1">
    <location>
        <begin position="130"/>
        <end position="166"/>
    </location>
</feature>
<keyword evidence="3" id="KW-1185">Reference proteome</keyword>
<proteinExistence type="predicted"/>
<accession>K4BWU7</accession>
<evidence type="ECO:0000313" key="2">
    <source>
        <dbReference type="EnsemblPlants" id="Solyc05g007720.1.1"/>
    </source>
</evidence>
<dbReference type="AlphaFoldDB" id="K4BWU7"/>
<evidence type="ECO:0000313" key="3">
    <source>
        <dbReference type="Proteomes" id="UP000004994"/>
    </source>
</evidence>
<feature type="compositionally biased region" description="Low complexity" evidence="1">
    <location>
        <begin position="133"/>
        <end position="145"/>
    </location>
</feature>
<name>K4BWU7_SOLLC</name>
<dbReference type="Gramene" id="Solyc05g007720.1.1">
    <property type="protein sequence ID" value="Solyc05g007720.1.1"/>
    <property type="gene ID" value="Solyc05g007720.1"/>
</dbReference>
<dbReference type="EnsemblPlants" id="Solyc05g007720.1.1">
    <property type="protein sequence ID" value="Solyc05g007720.1.1"/>
    <property type="gene ID" value="Solyc05g007720.1"/>
</dbReference>
<protein>
    <submittedName>
        <fullName evidence="2">Uncharacterized protein</fullName>
    </submittedName>
</protein>
<evidence type="ECO:0000256" key="1">
    <source>
        <dbReference type="SAM" id="MobiDB-lite"/>
    </source>
</evidence>
<reference evidence="2" key="1">
    <citation type="journal article" date="2012" name="Nature">
        <title>The tomato genome sequence provides insights into fleshy fruit evolution.</title>
        <authorList>
            <consortium name="Tomato Genome Consortium"/>
        </authorList>
    </citation>
    <scope>NUCLEOTIDE SEQUENCE [LARGE SCALE GENOMIC DNA]</scope>
    <source>
        <strain evidence="2">cv. Heinz 1706</strain>
    </source>
</reference>
<dbReference type="Proteomes" id="UP000004994">
    <property type="component" value="Chromosome 5"/>
</dbReference>
<organism evidence="2">
    <name type="scientific">Solanum lycopersicum</name>
    <name type="common">Tomato</name>
    <name type="synonym">Lycopersicon esculentum</name>
    <dbReference type="NCBI Taxonomy" id="4081"/>
    <lineage>
        <taxon>Eukaryota</taxon>
        <taxon>Viridiplantae</taxon>
        <taxon>Streptophyta</taxon>
        <taxon>Embryophyta</taxon>
        <taxon>Tracheophyta</taxon>
        <taxon>Spermatophyta</taxon>
        <taxon>Magnoliopsida</taxon>
        <taxon>eudicotyledons</taxon>
        <taxon>Gunneridae</taxon>
        <taxon>Pentapetalae</taxon>
        <taxon>asterids</taxon>
        <taxon>lamiids</taxon>
        <taxon>Solanales</taxon>
        <taxon>Solanaceae</taxon>
        <taxon>Solanoideae</taxon>
        <taxon>Solaneae</taxon>
        <taxon>Solanum</taxon>
        <taxon>Solanum subgen. Lycopersicon</taxon>
    </lineage>
</organism>
<dbReference type="PaxDb" id="4081-Solyc05g007720.1.1"/>
<dbReference type="HOGENOM" id="CLU_1339526_0_0_1"/>
<reference evidence="2" key="2">
    <citation type="submission" date="2015-06" db="UniProtKB">
        <authorList>
            <consortium name="EnsemblPlants"/>
        </authorList>
    </citation>
    <scope>IDENTIFICATION</scope>
    <source>
        <strain evidence="2">cv. Heinz 1706</strain>
    </source>
</reference>
<feature type="region of interest" description="Disordered" evidence="1">
    <location>
        <begin position="85"/>
        <end position="117"/>
    </location>
</feature>
<sequence>MIPTLTRTQLPNLTRYTTLDPEPNSPSQLDFVLEPKLQPKLKTNFQPRSSYLTLTRDSISNPRMGVVQGCGIGGVSQVRQIANRFADPTTDKTPRLRARPNRAAQAASDKEADSQTEEAVATIAEVQHQEQLQAGGPAQEAAAEPVETGAKPGRANQGTQTVEQKPVIHSVKHMFFLLAKMVPLKQTKSREGTMAGISSPIRMRD</sequence>